<keyword evidence="1" id="KW-0614">Plasmid</keyword>
<evidence type="ECO:0000313" key="1">
    <source>
        <dbReference type="EMBL" id="APA90214.1"/>
    </source>
</evidence>
<sequence>MADKKEYIQVLTALDRIGPLSAALNQLSEVQMATEDAKLRSALEAVCSSIRGQNRELSAKLRLMDDFSYLGVAEGSLHAGIGKIAAYCSKQRDASMQQWEILARRAGWKPPTS</sequence>
<reference evidence="1" key="1">
    <citation type="submission" date="2016-09" db="EMBL/GenBank/DDBJ databases">
        <title>The Complete Genome of Burkholderia sprentiae wsm5005.</title>
        <authorList>
            <person name="De Meyer S."/>
            <person name="Wang P."/>
            <person name="Terpolilli J."/>
        </authorList>
    </citation>
    <scope>NUCLEOTIDE SEQUENCE [LARGE SCALE GENOMIC DNA]</scope>
    <source>
        <strain evidence="1">WSM5005</strain>
        <plasmid evidence="1">pl3WSM5005</plasmid>
    </source>
</reference>
<reference evidence="1" key="2">
    <citation type="submission" date="2021-06" db="EMBL/GenBank/DDBJ databases">
        <authorList>
            <person name="Rogers T.H."/>
            <person name="Ramsay J.P."/>
            <person name="Wang P."/>
            <person name="Terpolilli J."/>
        </authorList>
    </citation>
    <scope>NUCLEOTIDE SEQUENCE [LARGE SCALE GENOMIC DNA]</scope>
    <source>
        <strain evidence="1">WSM5005</strain>
        <plasmid evidence="1">pl3WSM5005</plasmid>
    </source>
</reference>
<geneLocation type="plasmid" evidence="1 2">
    <name>pl3WSM5005</name>
</geneLocation>
<accession>A0A1I9YVJ3</accession>
<organism evidence="1 2">
    <name type="scientific">Paraburkholderia sprentiae WSM5005</name>
    <dbReference type="NCBI Taxonomy" id="754502"/>
    <lineage>
        <taxon>Bacteria</taxon>
        <taxon>Pseudomonadati</taxon>
        <taxon>Pseudomonadota</taxon>
        <taxon>Betaproteobacteria</taxon>
        <taxon>Burkholderiales</taxon>
        <taxon>Burkholderiaceae</taxon>
        <taxon>Paraburkholderia</taxon>
    </lineage>
</organism>
<dbReference type="AlphaFoldDB" id="A0A1I9YVJ3"/>
<dbReference type="RefSeq" id="WP_027193555.1">
    <property type="nucleotide sequence ID" value="NZ_AXBN01000062.1"/>
</dbReference>
<dbReference type="EMBL" id="CP017564">
    <property type="protein sequence ID" value="APA90214.1"/>
    <property type="molecule type" value="Genomic_DNA"/>
</dbReference>
<protein>
    <submittedName>
        <fullName evidence="1">Uncharacterized protein</fullName>
    </submittedName>
</protein>
<proteinExistence type="predicted"/>
<dbReference type="KEGG" id="pspw:BJG93_34420"/>
<gene>
    <name evidence="1" type="ORF">BJG93_34420</name>
</gene>
<dbReference type="OrthoDB" id="7068435at2"/>
<keyword evidence="2" id="KW-1185">Reference proteome</keyword>
<dbReference type="Proteomes" id="UP000179860">
    <property type="component" value="Plasmid pl3WSM5005"/>
</dbReference>
<evidence type="ECO:0000313" key="2">
    <source>
        <dbReference type="Proteomes" id="UP000179860"/>
    </source>
</evidence>
<name>A0A1I9YVJ3_9BURK</name>